<dbReference type="Pfam" id="PF22505">
    <property type="entry name" value="RNase_J_b_CASP"/>
    <property type="match status" value="1"/>
</dbReference>
<accession>A0ABP3Q4F4</accession>
<dbReference type="Gene3D" id="3.60.15.10">
    <property type="entry name" value="Ribonuclease Z/Hydroxyacylglutathione hydrolase-like"/>
    <property type="match status" value="1"/>
</dbReference>
<sequence length="557" mass="59361">MDDFVSGAGPRDPADDLAFIPLGGTGEIGMNLNLYRCDGAFLAVDCGIGFGGPDLPEADIVVPDATWIAERRGRLVGLVITHAHEDHVGAVAHLWPQLRCPIYASPFVAAVLRRKLGEAGLNGEAQVTTVPLGGRLSLPPFDLEFLRVAHSVPEAQALAIRTRHGLIVHTGDWKLDPEPLTGLPTDEAAFARVGQEGVLAMVCDSTNALVEGHSGSEAEVRRNLAAIIRPLKGRVAVTCFATNIARVESIARAGEAAGRQVALFGRSLRNAEAAARECGYLKGIGPFVPEEEAGFLPDDSLLVICTGSQGEPRSALSKIAADTHPHIALGEGDTVIFSSRMIPGNERGILRLQDSLARNGCRVMTADDHMVHVSGHPARDELKRLYSLVKPRYAVPVHGEWRHLTEHAALAEEMQSKPLLVEDGDVLRLAPGRADVVDSVPTGRLVVDEGRLLPLSGSVLAARKRMLFNGVVMGSLAVDSAGRVMGGAQVSAPGLFETADIEPSQIAADLTRAVEGLPSALRREDGALREAARAALRKAVGRRLRKRPAVEIHLLRV</sequence>
<evidence type="ECO:0000256" key="5">
    <source>
        <dbReference type="ARBA" id="ARBA00022839"/>
    </source>
</evidence>
<feature type="domain" description="Metallo-beta-lactamase" evidence="7">
    <location>
        <begin position="29"/>
        <end position="224"/>
    </location>
</feature>
<dbReference type="Gene3D" id="3.40.50.10710">
    <property type="entry name" value="Metallo-hydrolase/oxidoreductase"/>
    <property type="match status" value="1"/>
</dbReference>
<name>A0ABP3Q4F4_9PROT</name>
<dbReference type="SUPFAM" id="SSF56281">
    <property type="entry name" value="Metallo-hydrolase/oxidoreductase"/>
    <property type="match status" value="1"/>
</dbReference>
<dbReference type="InterPro" id="IPR001279">
    <property type="entry name" value="Metallo-B-lactamas"/>
</dbReference>
<evidence type="ECO:0000256" key="2">
    <source>
        <dbReference type="ARBA" id="ARBA00022723"/>
    </source>
</evidence>
<keyword evidence="6" id="KW-0694">RNA-binding</keyword>
<gene>
    <name evidence="8" type="ORF">GCM10009416_16300</name>
</gene>
<proteinExistence type="predicted"/>
<keyword evidence="1" id="KW-0540">Nuclease</keyword>
<organism evidence="8 9">
    <name type="scientific">Craurococcus roseus</name>
    <dbReference type="NCBI Taxonomy" id="77585"/>
    <lineage>
        <taxon>Bacteria</taxon>
        <taxon>Pseudomonadati</taxon>
        <taxon>Pseudomonadota</taxon>
        <taxon>Alphaproteobacteria</taxon>
        <taxon>Acetobacterales</taxon>
        <taxon>Acetobacteraceae</taxon>
        <taxon>Craurococcus</taxon>
    </lineage>
</organism>
<dbReference type="InterPro" id="IPR042173">
    <property type="entry name" value="RNase_J_2"/>
</dbReference>
<evidence type="ECO:0000256" key="4">
    <source>
        <dbReference type="ARBA" id="ARBA00022833"/>
    </source>
</evidence>
<evidence type="ECO:0000313" key="8">
    <source>
        <dbReference type="EMBL" id="GAA0578492.1"/>
    </source>
</evidence>
<protein>
    <submittedName>
        <fullName evidence="8">Ribonuclease J</fullName>
    </submittedName>
</protein>
<dbReference type="EMBL" id="BAAAFZ010000015">
    <property type="protein sequence ID" value="GAA0578492.1"/>
    <property type="molecule type" value="Genomic_DNA"/>
</dbReference>
<dbReference type="InterPro" id="IPR055132">
    <property type="entry name" value="RNase_J_b_CASP"/>
</dbReference>
<keyword evidence="2" id="KW-0479">Metal-binding</keyword>
<dbReference type="Pfam" id="PF12706">
    <property type="entry name" value="Lactamase_B_2"/>
    <property type="match status" value="1"/>
</dbReference>
<evidence type="ECO:0000256" key="6">
    <source>
        <dbReference type="ARBA" id="ARBA00022884"/>
    </source>
</evidence>
<dbReference type="InterPro" id="IPR036866">
    <property type="entry name" value="RibonucZ/Hydroxyglut_hydro"/>
</dbReference>
<reference evidence="9" key="1">
    <citation type="journal article" date="2019" name="Int. J. Syst. Evol. Microbiol.">
        <title>The Global Catalogue of Microorganisms (GCM) 10K type strain sequencing project: providing services to taxonomists for standard genome sequencing and annotation.</title>
        <authorList>
            <consortium name="The Broad Institute Genomics Platform"/>
            <consortium name="The Broad Institute Genome Sequencing Center for Infectious Disease"/>
            <person name="Wu L."/>
            <person name="Ma J."/>
        </authorList>
    </citation>
    <scope>NUCLEOTIDE SEQUENCE [LARGE SCALE GENOMIC DNA]</scope>
    <source>
        <strain evidence="9">JCM 9933</strain>
    </source>
</reference>
<dbReference type="Proteomes" id="UP001501588">
    <property type="component" value="Unassembled WGS sequence"/>
</dbReference>
<dbReference type="InterPro" id="IPR011108">
    <property type="entry name" value="RMMBL"/>
</dbReference>
<evidence type="ECO:0000313" key="9">
    <source>
        <dbReference type="Proteomes" id="UP001501588"/>
    </source>
</evidence>
<dbReference type="PANTHER" id="PTHR43694:SF1">
    <property type="entry name" value="RIBONUCLEASE J"/>
    <property type="match status" value="1"/>
</dbReference>
<dbReference type="RefSeq" id="WP_343894716.1">
    <property type="nucleotide sequence ID" value="NZ_BAAAFZ010000015.1"/>
</dbReference>
<dbReference type="CDD" id="cd07714">
    <property type="entry name" value="RNaseJ_MBL-fold"/>
    <property type="match status" value="1"/>
</dbReference>
<keyword evidence="4" id="KW-0862">Zinc</keyword>
<dbReference type="Pfam" id="PF07521">
    <property type="entry name" value="RMMBL"/>
    <property type="match status" value="1"/>
</dbReference>
<keyword evidence="9" id="KW-1185">Reference proteome</keyword>
<keyword evidence="5" id="KW-0269">Exonuclease</keyword>
<dbReference type="PANTHER" id="PTHR43694">
    <property type="entry name" value="RIBONUCLEASE J"/>
    <property type="match status" value="1"/>
</dbReference>
<dbReference type="Gene3D" id="3.10.20.580">
    <property type="match status" value="1"/>
</dbReference>
<keyword evidence="3" id="KW-0378">Hydrolase</keyword>
<evidence type="ECO:0000259" key="7">
    <source>
        <dbReference type="SMART" id="SM00849"/>
    </source>
</evidence>
<dbReference type="SMART" id="SM00849">
    <property type="entry name" value="Lactamase_B"/>
    <property type="match status" value="1"/>
</dbReference>
<comment type="caution">
    <text evidence="8">The sequence shown here is derived from an EMBL/GenBank/DDBJ whole genome shotgun (WGS) entry which is preliminary data.</text>
</comment>
<evidence type="ECO:0000256" key="1">
    <source>
        <dbReference type="ARBA" id="ARBA00022722"/>
    </source>
</evidence>
<evidence type="ECO:0000256" key="3">
    <source>
        <dbReference type="ARBA" id="ARBA00022801"/>
    </source>
</evidence>